<evidence type="ECO:0000313" key="2">
    <source>
        <dbReference type="Proteomes" id="UP000649617"/>
    </source>
</evidence>
<dbReference type="EMBL" id="CAJNIZ010029162">
    <property type="protein sequence ID" value="CAE7513869.1"/>
    <property type="molecule type" value="Genomic_DNA"/>
</dbReference>
<organism evidence="1 2">
    <name type="scientific">Symbiodinium pilosum</name>
    <name type="common">Dinoflagellate</name>
    <dbReference type="NCBI Taxonomy" id="2952"/>
    <lineage>
        <taxon>Eukaryota</taxon>
        <taxon>Sar</taxon>
        <taxon>Alveolata</taxon>
        <taxon>Dinophyceae</taxon>
        <taxon>Suessiales</taxon>
        <taxon>Symbiodiniaceae</taxon>
        <taxon>Symbiodinium</taxon>
    </lineage>
</organism>
<comment type="caution">
    <text evidence="1">The sequence shown here is derived from an EMBL/GenBank/DDBJ whole genome shotgun (WGS) entry which is preliminary data.</text>
</comment>
<protein>
    <submittedName>
        <fullName evidence="1">Uncharacterized protein</fullName>
    </submittedName>
</protein>
<evidence type="ECO:0000313" key="1">
    <source>
        <dbReference type="EMBL" id="CAE7513869.1"/>
    </source>
</evidence>
<dbReference type="AlphaFoldDB" id="A0A812T4I9"/>
<gene>
    <name evidence="1" type="ORF">SPIL2461_LOCUS13395</name>
</gene>
<keyword evidence="2" id="KW-1185">Reference proteome</keyword>
<dbReference type="Proteomes" id="UP000649617">
    <property type="component" value="Unassembled WGS sequence"/>
</dbReference>
<name>A0A812T4I9_SYMPI</name>
<feature type="non-terminal residue" evidence="1">
    <location>
        <position position="1"/>
    </location>
</feature>
<proteinExistence type="predicted"/>
<sequence length="181" mass="20634">ADKMAAEPPPRTLDIREPQILRHYPGDANGFFWHHRVLLEKTGPGVWIGVTPDGDIERIDLNIIVHVPLERRADFPEGQAPFVYAFDPIPRADLEAYHRRARVMANLFNDAAGEDVDAYEWLRTLPGISTDQLDLSNLLMAEFCVRRLIQIEMAAVTMDFNNWVAGKLKGRANIQKQARLY</sequence>
<accession>A0A812T4I9</accession>
<reference evidence="1" key="1">
    <citation type="submission" date="2021-02" db="EMBL/GenBank/DDBJ databases">
        <authorList>
            <person name="Dougan E. K."/>
            <person name="Rhodes N."/>
            <person name="Thang M."/>
            <person name="Chan C."/>
        </authorList>
    </citation>
    <scope>NUCLEOTIDE SEQUENCE</scope>
</reference>